<reference evidence="1 2" key="1">
    <citation type="journal article" date="2022" name="IScience">
        <title>An ultrasensitive nanofiber-based assay for enzymatic hydrolysis and deep-sea microbial degradation of cellulose.</title>
        <authorList>
            <person name="Tsudome M."/>
            <person name="Tachioka M."/>
            <person name="Miyazaki M."/>
            <person name="Uchimura K."/>
            <person name="Tsuda M."/>
            <person name="Takaki Y."/>
            <person name="Deguchi S."/>
        </authorList>
    </citation>
    <scope>NUCLEOTIDE SEQUENCE [LARGE SCALE GENOMIC DNA]</scope>
    <source>
        <strain evidence="1 2">GE09</strain>
    </source>
</reference>
<evidence type="ECO:0000313" key="2">
    <source>
        <dbReference type="Proteomes" id="UP001320119"/>
    </source>
</evidence>
<dbReference type="Proteomes" id="UP001320119">
    <property type="component" value="Chromosome"/>
</dbReference>
<proteinExistence type="predicted"/>
<dbReference type="KEGG" id="marq:MARGE09_P1044"/>
<dbReference type="PROSITE" id="PS51257">
    <property type="entry name" value="PROKAR_LIPOPROTEIN"/>
    <property type="match status" value="1"/>
</dbReference>
<accession>A0AAN2BJD8</accession>
<dbReference type="AlphaFoldDB" id="A0AAN2BJD8"/>
<dbReference type="RefSeq" id="WP_236986326.1">
    <property type="nucleotide sequence ID" value="NZ_AP023086.1"/>
</dbReference>
<name>A0AAN2BJD8_9GAMM</name>
<organism evidence="1 2">
    <name type="scientific">Marinagarivorans cellulosilyticus</name>
    <dbReference type="NCBI Taxonomy" id="2721545"/>
    <lineage>
        <taxon>Bacteria</taxon>
        <taxon>Pseudomonadati</taxon>
        <taxon>Pseudomonadota</taxon>
        <taxon>Gammaproteobacteria</taxon>
        <taxon>Cellvibrionales</taxon>
        <taxon>Cellvibrionaceae</taxon>
        <taxon>Marinagarivorans</taxon>
    </lineage>
</organism>
<gene>
    <name evidence="1" type="ORF">MARGE09_P1044</name>
</gene>
<keyword evidence="2" id="KW-1185">Reference proteome</keyword>
<dbReference type="EMBL" id="AP023086">
    <property type="protein sequence ID" value="BCD96844.1"/>
    <property type="molecule type" value="Genomic_DNA"/>
</dbReference>
<protein>
    <submittedName>
        <fullName evidence="1">Uncharacterized protein</fullName>
    </submittedName>
</protein>
<sequence>MYRILLIVIMYTGFTACGGGSDSATPPEMHALIAPENIALKLQTPLREHGYSNLSAAIMADQQSYNAFMDRVAGQSGWNDKANFVSVLTSTNIDFDQYNLVIFPFSEGSGSIGITPQLPSIAGDNLLIEIERTVPEVGTADVAYYALVYRVNKTVKKISFDNGKQLVVLENVASDKVMPLNCQIWTDGCNTCSRTEQGAAVFVH</sequence>
<evidence type="ECO:0000313" key="1">
    <source>
        <dbReference type="EMBL" id="BCD96844.1"/>
    </source>
</evidence>